<comment type="catalytic activity">
    <reaction evidence="1">
        <text>ATP + protein L-histidine = ADP + protein N-phospho-L-histidine.</text>
        <dbReference type="EC" id="2.7.13.3"/>
    </reaction>
</comment>
<keyword evidence="3 5" id="KW-0597">Phosphoprotein</keyword>
<evidence type="ECO:0000256" key="2">
    <source>
        <dbReference type="ARBA" id="ARBA00012438"/>
    </source>
</evidence>
<evidence type="ECO:0000256" key="1">
    <source>
        <dbReference type="ARBA" id="ARBA00000085"/>
    </source>
</evidence>
<dbReference type="GO" id="GO:0000155">
    <property type="term" value="F:phosphorelay sensor kinase activity"/>
    <property type="evidence" value="ECO:0007669"/>
    <property type="project" value="InterPro"/>
</dbReference>
<dbReference type="PROSITE" id="PS50109">
    <property type="entry name" value="HIS_KIN"/>
    <property type="match status" value="1"/>
</dbReference>
<sequence length="724" mass="80192">MKLDAARRHLKRAHINTLVCIGLATALLLAGVAWQARDDAYLPQLVNMAGKQRALARQIAFVTYQLKSAPRTNTAALQEELRQLATTFQHNHAVLTGKQPSDERATPLSNAIDDYYSSHLLSLDERSQRFALRAQQMGKLPVNALPDYPTPSAAEVEALYDRLDRAVVLFEQLIADKARDKNQWLLTGAILLILVYILCWSFLLRPARRHVGAAIDALCRENLALHQQELQNNSSAETRAHFLTTISHEFRGPISAIVGALELIPNMRARQDELIQQAEQACYRLLNLTNNLLDIMGNTAAPSPTRESFDLIALLDECIAPWSAPSRAKQLEFSMQCETTMPTFVTGYPDAITRVIKNVMDNAIKFTSDGFINVLVSCHVVNKRYQLTVKITDSGIGIKDEDQKKIFDRFYRVDAPGYQQYAGAGVGLTVAKKYAEACGGEIHLASQQSIGSEFTLTFPLNRSTHRASAPQVKPGVCFAVVDDLEISRLHVSNIIQQQGFTADCFSSGSEFLANNDRIPGYAAIIADFYMPGINGLELASTVSAMFGKRTPPVIMMSATPDIANIMANSEIGAWQAFVKPLDQHRLSDTLQQLANRAFRPLTPIPDARILIVEDEPINADIIRHMVHCMGHNSVVVHNGEDALQRLNTEVFDAVLLDINLPDVNGVELALIAREKGVRIPIIAVTANAFASEKEQTRQAGIRYHLVKPVTYQELKNTLRLTLSD</sequence>
<dbReference type="CDD" id="cd00156">
    <property type="entry name" value="REC"/>
    <property type="match status" value="1"/>
</dbReference>
<dbReference type="InterPro" id="IPR004358">
    <property type="entry name" value="Sig_transdc_His_kin-like_C"/>
</dbReference>
<dbReference type="RefSeq" id="WP_189404209.1">
    <property type="nucleotide sequence ID" value="NZ_BMXP01000002.1"/>
</dbReference>
<feature type="domain" description="Histidine kinase" evidence="7">
    <location>
        <begin position="245"/>
        <end position="462"/>
    </location>
</feature>
<reference evidence="9" key="2">
    <citation type="submission" date="2020-09" db="EMBL/GenBank/DDBJ databases">
        <authorList>
            <person name="Sun Q."/>
            <person name="Kim S."/>
        </authorList>
    </citation>
    <scope>NUCLEOTIDE SEQUENCE</scope>
    <source>
        <strain evidence="9">KCTC 22164</strain>
    </source>
</reference>
<dbReference type="EC" id="2.7.13.3" evidence="2"/>
<evidence type="ECO:0000256" key="4">
    <source>
        <dbReference type="ARBA" id="ARBA00023012"/>
    </source>
</evidence>
<feature type="modified residue" description="4-aspartylphosphate" evidence="5">
    <location>
        <position position="527"/>
    </location>
</feature>
<keyword evidence="6" id="KW-1133">Transmembrane helix</keyword>
<dbReference type="PROSITE" id="PS50110">
    <property type="entry name" value="RESPONSE_REGULATORY"/>
    <property type="match status" value="2"/>
</dbReference>
<name>A0A918MX85_9ALTE</name>
<dbReference type="CDD" id="cd00082">
    <property type="entry name" value="HisKA"/>
    <property type="match status" value="1"/>
</dbReference>
<dbReference type="SMART" id="SM00388">
    <property type="entry name" value="HisKA"/>
    <property type="match status" value="1"/>
</dbReference>
<dbReference type="SUPFAM" id="SSF52172">
    <property type="entry name" value="CheY-like"/>
    <property type="match status" value="2"/>
</dbReference>
<dbReference type="InterPro" id="IPR005467">
    <property type="entry name" value="His_kinase_dom"/>
</dbReference>
<dbReference type="SMART" id="SM00387">
    <property type="entry name" value="HATPase_c"/>
    <property type="match status" value="1"/>
</dbReference>
<evidence type="ECO:0000313" key="9">
    <source>
        <dbReference type="EMBL" id="GGW80059.1"/>
    </source>
</evidence>
<dbReference type="AlphaFoldDB" id="A0A918MX85"/>
<accession>A0A918MX85</accession>
<keyword evidence="6" id="KW-0812">Transmembrane</keyword>
<evidence type="ECO:0000256" key="3">
    <source>
        <dbReference type="ARBA" id="ARBA00022553"/>
    </source>
</evidence>
<organism evidence="9 10">
    <name type="scientific">Alteromonas halophila</name>
    <dbReference type="NCBI Taxonomy" id="516698"/>
    <lineage>
        <taxon>Bacteria</taxon>
        <taxon>Pseudomonadati</taxon>
        <taxon>Pseudomonadota</taxon>
        <taxon>Gammaproteobacteria</taxon>
        <taxon>Alteromonadales</taxon>
        <taxon>Alteromonadaceae</taxon>
        <taxon>Alteromonas/Salinimonas group</taxon>
        <taxon>Alteromonas</taxon>
    </lineage>
</organism>
<comment type="caution">
    <text evidence="9">The sequence shown here is derived from an EMBL/GenBank/DDBJ whole genome shotgun (WGS) entry which is preliminary data.</text>
</comment>
<dbReference type="InterPro" id="IPR036097">
    <property type="entry name" value="HisK_dim/P_sf"/>
</dbReference>
<dbReference type="PANTHER" id="PTHR45339">
    <property type="entry name" value="HYBRID SIGNAL TRANSDUCTION HISTIDINE KINASE J"/>
    <property type="match status" value="1"/>
</dbReference>
<feature type="transmembrane region" description="Helical" evidence="6">
    <location>
        <begin position="184"/>
        <end position="204"/>
    </location>
</feature>
<dbReference type="PANTHER" id="PTHR45339:SF1">
    <property type="entry name" value="HYBRID SIGNAL TRANSDUCTION HISTIDINE KINASE J"/>
    <property type="match status" value="1"/>
</dbReference>
<protein>
    <recommendedName>
        <fullName evidence="2">histidine kinase</fullName>
        <ecNumber evidence="2">2.7.13.3</ecNumber>
    </recommendedName>
</protein>
<dbReference type="Gene3D" id="1.10.287.130">
    <property type="match status" value="1"/>
</dbReference>
<keyword evidence="4" id="KW-0902">Two-component regulatory system</keyword>
<evidence type="ECO:0000259" key="8">
    <source>
        <dbReference type="PROSITE" id="PS50110"/>
    </source>
</evidence>
<dbReference type="Pfam" id="PF00072">
    <property type="entry name" value="Response_reg"/>
    <property type="match status" value="2"/>
</dbReference>
<dbReference type="PRINTS" id="PR00344">
    <property type="entry name" value="BCTRLSENSOR"/>
</dbReference>
<feature type="domain" description="Response regulatory" evidence="8">
    <location>
        <begin position="477"/>
        <end position="594"/>
    </location>
</feature>
<dbReference type="EMBL" id="BMXP01000002">
    <property type="protein sequence ID" value="GGW80059.1"/>
    <property type="molecule type" value="Genomic_DNA"/>
</dbReference>
<dbReference type="SUPFAM" id="SSF47384">
    <property type="entry name" value="Homodimeric domain of signal transducing histidine kinase"/>
    <property type="match status" value="1"/>
</dbReference>
<evidence type="ECO:0000256" key="5">
    <source>
        <dbReference type="PROSITE-ProRule" id="PRU00169"/>
    </source>
</evidence>
<dbReference type="SMART" id="SM00448">
    <property type="entry name" value="REC"/>
    <property type="match status" value="2"/>
</dbReference>
<dbReference type="Gene3D" id="3.40.50.2300">
    <property type="match status" value="2"/>
</dbReference>
<evidence type="ECO:0000259" key="7">
    <source>
        <dbReference type="PROSITE" id="PS50109"/>
    </source>
</evidence>
<dbReference type="InterPro" id="IPR003661">
    <property type="entry name" value="HisK_dim/P_dom"/>
</dbReference>
<feature type="modified residue" description="4-aspartylphosphate" evidence="5">
    <location>
        <position position="657"/>
    </location>
</feature>
<keyword evidence="10" id="KW-1185">Reference proteome</keyword>
<dbReference type="InterPro" id="IPR011006">
    <property type="entry name" value="CheY-like_superfamily"/>
</dbReference>
<dbReference type="Gene3D" id="3.30.565.10">
    <property type="entry name" value="Histidine kinase-like ATPase, C-terminal domain"/>
    <property type="match status" value="1"/>
</dbReference>
<reference evidence="9" key="1">
    <citation type="journal article" date="2014" name="Int. J. Syst. Evol. Microbiol.">
        <title>Complete genome sequence of Corynebacterium casei LMG S-19264T (=DSM 44701T), isolated from a smear-ripened cheese.</title>
        <authorList>
            <consortium name="US DOE Joint Genome Institute (JGI-PGF)"/>
            <person name="Walter F."/>
            <person name="Albersmeier A."/>
            <person name="Kalinowski J."/>
            <person name="Ruckert C."/>
        </authorList>
    </citation>
    <scope>NUCLEOTIDE SEQUENCE</scope>
    <source>
        <strain evidence="9">KCTC 22164</strain>
    </source>
</reference>
<evidence type="ECO:0000313" key="10">
    <source>
        <dbReference type="Proteomes" id="UP000631300"/>
    </source>
</evidence>
<proteinExistence type="predicted"/>
<evidence type="ECO:0000256" key="6">
    <source>
        <dbReference type="SAM" id="Phobius"/>
    </source>
</evidence>
<keyword evidence="6" id="KW-0472">Membrane</keyword>
<dbReference type="Pfam" id="PF00512">
    <property type="entry name" value="HisKA"/>
    <property type="match status" value="1"/>
</dbReference>
<dbReference type="InterPro" id="IPR036890">
    <property type="entry name" value="HATPase_C_sf"/>
</dbReference>
<feature type="domain" description="Response regulatory" evidence="8">
    <location>
        <begin position="608"/>
        <end position="722"/>
    </location>
</feature>
<dbReference type="InterPro" id="IPR001789">
    <property type="entry name" value="Sig_transdc_resp-reg_receiver"/>
</dbReference>
<gene>
    <name evidence="9" type="ORF">GCM10007391_11120</name>
</gene>
<dbReference type="SUPFAM" id="SSF55874">
    <property type="entry name" value="ATPase domain of HSP90 chaperone/DNA topoisomerase II/histidine kinase"/>
    <property type="match status" value="1"/>
</dbReference>
<dbReference type="InterPro" id="IPR003594">
    <property type="entry name" value="HATPase_dom"/>
</dbReference>
<dbReference type="Proteomes" id="UP000631300">
    <property type="component" value="Unassembled WGS sequence"/>
</dbReference>
<dbReference type="Pfam" id="PF02518">
    <property type="entry name" value="HATPase_c"/>
    <property type="match status" value="1"/>
</dbReference>
<dbReference type="CDD" id="cd17546">
    <property type="entry name" value="REC_hyHK_CKI1_RcsC-like"/>
    <property type="match status" value="1"/>
</dbReference>